<comment type="caution">
    <text evidence="2">The sequence shown here is derived from an EMBL/GenBank/DDBJ whole genome shotgun (WGS) entry which is preliminary data.</text>
</comment>
<keyword evidence="1" id="KW-1133">Transmembrane helix</keyword>
<organism evidence="2 3">
    <name type="scientific">Kribbella deserti</name>
    <dbReference type="NCBI Taxonomy" id="1926257"/>
    <lineage>
        <taxon>Bacteria</taxon>
        <taxon>Bacillati</taxon>
        <taxon>Actinomycetota</taxon>
        <taxon>Actinomycetes</taxon>
        <taxon>Propionibacteriales</taxon>
        <taxon>Kribbellaceae</taxon>
        <taxon>Kribbella</taxon>
    </lineage>
</organism>
<reference evidence="2 3" key="1">
    <citation type="submission" date="2024-09" db="EMBL/GenBank/DDBJ databases">
        <authorList>
            <person name="Sun Q."/>
            <person name="Mori K."/>
        </authorList>
    </citation>
    <scope>NUCLEOTIDE SEQUENCE [LARGE SCALE GENOMIC DNA]</scope>
    <source>
        <strain evidence="2 3">CGMCC 1.15906</strain>
    </source>
</reference>
<keyword evidence="3" id="KW-1185">Reference proteome</keyword>
<feature type="transmembrane region" description="Helical" evidence="1">
    <location>
        <begin position="9"/>
        <end position="26"/>
    </location>
</feature>
<accession>A0ABV6QT42</accession>
<evidence type="ECO:0000313" key="2">
    <source>
        <dbReference type="EMBL" id="MFC0627809.1"/>
    </source>
</evidence>
<dbReference type="Proteomes" id="UP001589890">
    <property type="component" value="Unassembled WGS sequence"/>
</dbReference>
<sequence length="177" mass="19143">MQTSPDQPLLPYIGGLALLIAVVGGFEFSEAFPQQRLASQLLHSGAPATAMEVRVLIADGEKHPRLRRVNVTFEELNGRVVRTDLIGAIAEHGDTRPGWHEPAGTSRYAAPELSLRFDRDEPTRVMATADARDRADATTRSFISGGMVVAGLGTIGYVLLARRAGRRRNNPGPRSSS</sequence>
<dbReference type="EMBL" id="JBHLTC010000036">
    <property type="protein sequence ID" value="MFC0627809.1"/>
    <property type="molecule type" value="Genomic_DNA"/>
</dbReference>
<gene>
    <name evidence="2" type="ORF">ACFFGN_27290</name>
</gene>
<evidence type="ECO:0000256" key="1">
    <source>
        <dbReference type="SAM" id="Phobius"/>
    </source>
</evidence>
<dbReference type="RefSeq" id="WP_380052986.1">
    <property type="nucleotide sequence ID" value="NZ_JBHLTC010000036.1"/>
</dbReference>
<evidence type="ECO:0008006" key="4">
    <source>
        <dbReference type="Google" id="ProtNLM"/>
    </source>
</evidence>
<proteinExistence type="predicted"/>
<protein>
    <recommendedName>
        <fullName evidence="4">DUF3592 domain-containing protein</fullName>
    </recommendedName>
</protein>
<name>A0ABV6QT42_9ACTN</name>
<evidence type="ECO:0000313" key="3">
    <source>
        <dbReference type="Proteomes" id="UP001589890"/>
    </source>
</evidence>
<keyword evidence="1" id="KW-0472">Membrane</keyword>
<feature type="transmembrane region" description="Helical" evidence="1">
    <location>
        <begin position="142"/>
        <end position="160"/>
    </location>
</feature>
<keyword evidence="1" id="KW-0812">Transmembrane</keyword>